<protein>
    <recommendedName>
        <fullName evidence="18">RxLR effector protein</fullName>
    </recommendedName>
</protein>
<dbReference type="Proteomes" id="UP000440367">
    <property type="component" value="Unassembled WGS sequence"/>
</dbReference>
<evidence type="ECO:0000313" key="3">
    <source>
        <dbReference type="EMBL" id="KAE9005970.1"/>
    </source>
</evidence>
<name>A0A6A3KEX0_9STRA</name>
<evidence type="ECO:0000313" key="11">
    <source>
        <dbReference type="Proteomes" id="UP000433483"/>
    </source>
</evidence>
<evidence type="ECO:0000313" key="7">
    <source>
        <dbReference type="EMBL" id="KAE9206486.1"/>
    </source>
</evidence>
<evidence type="ECO:0000313" key="8">
    <source>
        <dbReference type="EMBL" id="KAE9225662.1"/>
    </source>
</evidence>
<dbReference type="EMBL" id="QXGB01000704">
    <property type="protein sequence ID" value="KAE9206486.1"/>
    <property type="molecule type" value="Genomic_DNA"/>
</dbReference>
<feature type="signal peptide" evidence="1">
    <location>
        <begin position="1"/>
        <end position="16"/>
    </location>
</feature>
<evidence type="ECO:0000313" key="2">
    <source>
        <dbReference type="EMBL" id="KAE8935930.1"/>
    </source>
</evidence>
<keyword evidence="1" id="KW-0732">Signal</keyword>
<sequence length="56" mass="6301">MIFWAMILSLTVRTYTCRRAEQGLANSPTSQSPAGYPDRDAARSLRLLTTCNPREL</sequence>
<dbReference type="EMBL" id="QXFX01000702">
    <property type="protein sequence ID" value="KAE9106695.1"/>
    <property type="molecule type" value="Genomic_DNA"/>
</dbReference>
<evidence type="ECO:0000313" key="12">
    <source>
        <dbReference type="Proteomes" id="UP000437068"/>
    </source>
</evidence>
<dbReference type="Proteomes" id="UP000429523">
    <property type="component" value="Unassembled WGS sequence"/>
</dbReference>
<evidence type="ECO:0000313" key="5">
    <source>
        <dbReference type="EMBL" id="KAE9106940.1"/>
    </source>
</evidence>
<gene>
    <name evidence="9" type="ORF">PF001_g12284</name>
    <name evidence="8" type="ORF">PF002_g14336</name>
    <name evidence="7" type="ORF">PF005_g12980</name>
    <name evidence="6" type="ORF">PF006_g12081</name>
    <name evidence="5" type="ORF">PF007_g13219</name>
    <name evidence="2" type="ORF">PF009_g14125</name>
    <name evidence="4" type="ORF">PF010_g12532</name>
    <name evidence="3" type="ORF">PF011_g11800</name>
</gene>
<dbReference type="EMBL" id="QXFZ01000721">
    <property type="protein sequence ID" value="KAE9106940.1"/>
    <property type="molecule type" value="Genomic_DNA"/>
</dbReference>
<evidence type="ECO:0000313" key="16">
    <source>
        <dbReference type="Proteomes" id="UP000460718"/>
    </source>
</evidence>
<dbReference type="Proteomes" id="UP000440732">
    <property type="component" value="Unassembled WGS sequence"/>
</dbReference>
<evidence type="ECO:0000313" key="13">
    <source>
        <dbReference type="Proteomes" id="UP000440367"/>
    </source>
</evidence>
<reference evidence="16 17" key="1">
    <citation type="submission" date="2018-09" db="EMBL/GenBank/DDBJ databases">
        <title>Genomic investigation of the strawberry pathogen Phytophthora fragariae indicates pathogenicity is determined by transcriptional variation in three key races.</title>
        <authorList>
            <person name="Adams T.M."/>
            <person name="Armitage A.D."/>
            <person name="Sobczyk M.K."/>
            <person name="Bates H.J."/>
            <person name="Dunwell J.M."/>
            <person name="Nellist C.F."/>
            <person name="Harrison R.J."/>
        </authorList>
    </citation>
    <scope>NUCLEOTIDE SEQUENCE [LARGE SCALE GENOMIC DNA]</scope>
    <source>
        <strain evidence="9 12">A4</strain>
        <strain evidence="8 13">BC-1</strain>
        <strain evidence="7 11">NOV-27</strain>
        <strain evidence="6 14">NOV-5</strain>
        <strain evidence="5 15">NOV-71</strain>
        <strain evidence="2 10">NOV-9</strain>
        <strain evidence="4 17">ONT-3</strain>
        <strain evidence="3 16">SCRP245</strain>
    </source>
</reference>
<evidence type="ECO:0000313" key="14">
    <source>
        <dbReference type="Proteomes" id="UP000440732"/>
    </source>
</evidence>
<dbReference type="EMBL" id="QXGA01000665">
    <property type="protein sequence ID" value="KAE9142844.1"/>
    <property type="molecule type" value="Genomic_DNA"/>
</dbReference>
<evidence type="ECO:0000313" key="15">
    <source>
        <dbReference type="Proteomes" id="UP000441208"/>
    </source>
</evidence>
<dbReference type="AlphaFoldDB" id="A0A6A3KEX0"/>
<evidence type="ECO:0000313" key="9">
    <source>
        <dbReference type="EMBL" id="KAE9306107.1"/>
    </source>
</evidence>
<proteinExistence type="predicted"/>
<evidence type="ECO:0008006" key="18">
    <source>
        <dbReference type="Google" id="ProtNLM"/>
    </source>
</evidence>
<dbReference type="Proteomes" id="UP000488956">
    <property type="component" value="Unassembled WGS sequence"/>
</dbReference>
<comment type="caution">
    <text evidence="3">The sequence shown here is derived from an EMBL/GenBank/DDBJ whole genome shotgun (WGS) entry which is preliminary data.</text>
</comment>
<evidence type="ECO:0000313" key="10">
    <source>
        <dbReference type="Proteomes" id="UP000429523"/>
    </source>
</evidence>
<feature type="chain" id="PRO_5036164738" description="RxLR effector protein" evidence="1">
    <location>
        <begin position="17"/>
        <end position="56"/>
    </location>
</feature>
<organism evidence="3 16">
    <name type="scientific">Phytophthora fragariae</name>
    <dbReference type="NCBI Taxonomy" id="53985"/>
    <lineage>
        <taxon>Eukaryota</taxon>
        <taxon>Sar</taxon>
        <taxon>Stramenopiles</taxon>
        <taxon>Oomycota</taxon>
        <taxon>Peronosporomycetes</taxon>
        <taxon>Peronosporales</taxon>
        <taxon>Peronosporaceae</taxon>
        <taxon>Phytophthora</taxon>
    </lineage>
</organism>
<dbReference type="EMBL" id="QXGD01000760">
    <property type="protein sequence ID" value="KAE9225662.1"/>
    <property type="molecule type" value="Genomic_DNA"/>
</dbReference>
<evidence type="ECO:0000313" key="4">
    <source>
        <dbReference type="EMBL" id="KAE9106695.1"/>
    </source>
</evidence>
<dbReference type="EMBL" id="QXGE01000676">
    <property type="protein sequence ID" value="KAE9306107.1"/>
    <property type="molecule type" value="Genomic_DNA"/>
</dbReference>
<evidence type="ECO:0000256" key="1">
    <source>
        <dbReference type="SAM" id="SignalP"/>
    </source>
</evidence>
<dbReference type="Proteomes" id="UP000441208">
    <property type="component" value="Unassembled WGS sequence"/>
</dbReference>
<dbReference type="OrthoDB" id="10300644at2759"/>
<dbReference type="EMBL" id="QXFW01000664">
    <property type="protein sequence ID" value="KAE9005970.1"/>
    <property type="molecule type" value="Genomic_DNA"/>
</dbReference>
<accession>A0A6A3KEX0</accession>
<keyword evidence="11" id="KW-1185">Reference proteome</keyword>
<evidence type="ECO:0000313" key="6">
    <source>
        <dbReference type="EMBL" id="KAE9142844.1"/>
    </source>
</evidence>
<dbReference type="Proteomes" id="UP000460718">
    <property type="component" value="Unassembled WGS sequence"/>
</dbReference>
<dbReference type="Proteomes" id="UP000437068">
    <property type="component" value="Unassembled WGS sequence"/>
</dbReference>
<dbReference type="EMBL" id="QXGF01000761">
    <property type="protein sequence ID" value="KAE8935930.1"/>
    <property type="molecule type" value="Genomic_DNA"/>
</dbReference>
<dbReference type="Proteomes" id="UP000433483">
    <property type="component" value="Unassembled WGS sequence"/>
</dbReference>
<evidence type="ECO:0000313" key="17">
    <source>
        <dbReference type="Proteomes" id="UP000488956"/>
    </source>
</evidence>